<proteinExistence type="predicted"/>
<name>A0A225WDQ0_9STRA</name>
<feature type="region of interest" description="Disordered" evidence="1">
    <location>
        <begin position="148"/>
        <end position="168"/>
    </location>
</feature>
<evidence type="ECO:0000313" key="3">
    <source>
        <dbReference type="Proteomes" id="UP000198211"/>
    </source>
</evidence>
<sequence>MIPLKVVADRTESHPGAFQVLSIQDEPLSIQDYHAEDADEYLLMTDPEAGLLGREFVLRLRMAGLRELKGPRGSLSSEPDPQAATTCASSPGISIHTVAEFATVVSFIGHEQPERGHLNKTMSSIQNVSSRAGSDFVPSLFGTAGGSIESTRCGVSGSKSSQDESSSSSVWSLGQSVAGHMPFSAYSPMVMAAQGRAIQANNQMGMQVVQTVLPPPPGMAEPDDVVMSESGEIAIQSERRSKHSRTYRSQRREGNRSDGPSSGSDSEVSRYRCRNTRSHRSSRKASSPQTHSERSSRSGRYSMSVASPVALNTMHQTQEALARIQSELTQKRQADEVILAARTEAAVQAERPRMANEAEE</sequence>
<evidence type="ECO:0000256" key="1">
    <source>
        <dbReference type="SAM" id="MobiDB-lite"/>
    </source>
</evidence>
<feature type="compositionally biased region" description="Polar residues" evidence="1">
    <location>
        <begin position="74"/>
        <end position="89"/>
    </location>
</feature>
<evidence type="ECO:0000313" key="2">
    <source>
        <dbReference type="EMBL" id="OWZ15524.1"/>
    </source>
</evidence>
<reference evidence="3" key="1">
    <citation type="submission" date="2017-03" db="EMBL/GenBank/DDBJ databases">
        <title>Phytopthora megakarya and P. palmivora, two closely related causual agents of cacao black pod achieved similar genome size and gene model numbers by different mechanisms.</title>
        <authorList>
            <person name="Ali S."/>
            <person name="Shao J."/>
            <person name="Larry D.J."/>
            <person name="Kronmiller B."/>
            <person name="Shen D."/>
            <person name="Strem M.D."/>
            <person name="Melnick R.L."/>
            <person name="Guiltinan M.J."/>
            <person name="Tyler B.M."/>
            <person name="Meinhardt L.W."/>
            <person name="Bailey B.A."/>
        </authorList>
    </citation>
    <scope>NUCLEOTIDE SEQUENCE [LARGE SCALE GENOMIC DNA]</scope>
    <source>
        <strain evidence="3">zdho120</strain>
    </source>
</reference>
<gene>
    <name evidence="2" type="ORF">PHMEG_00010816</name>
</gene>
<dbReference type="AlphaFoldDB" id="A0A225WDQ0"/>
<organism evidence="2 3">
    <name type="scientific">Phytophthora megakarya</name>
    <dbReference type="NCBI Taxonomy" id="4795"/>
    <lineage>
        <taxon>Eukaryota</taxon>
        <taxon>Sar</taxon>
        <taxon>Stramenopiles</taxon>
        <taxon>Oomycota</taxon>
        <taxon>Peronosporomycetes</taxon>
        <taxon>Peronosporales</taxon>
        <taxon>Peronosporaceae</taxon>
        <taxon>Phytophthora</taxon>
    </lineage>
</organism>
<feature type="compositionally biased region" description="Basic residues" evidence="1">
    <location>
        <begin position="240"/>
        <end position="249"/>
    </location>
</feature>
<dbReference type="Proteomes" id="UP000198211">
    <property type="component" value="Unassembled WGS sequence"/>
</dbReference>
<protein>
    <submittedName>
        <fullName evidence="2">Uncharacterized protein</fullName>
    </submittedName>
</protein>
<feature type="compositionally biased region" description="Basic residues" evidence="1">
    <location>
        <begin position="271"/>
        <end position="283"/>
    </location>
</feature>
<accession>A0A225WDQ0</accession>
<feature type="compositionally biased region" description="Low complexity" evidence="1">
    <location>
        <begin position="154"/>
        <end position="168"/>
    </location>
</feature>
<comment type="caution">
    <text evidence="2">The sequence shown here is derived from an EMBL/GenBank/DDBJ whole genome shotgun (WGS) entry which is preliminary data.</text>
</comment>
<dbReference type="EMBL" id="NBNE01001107">
    <property type="protein sequence ID" value="OWZ15524.1"/>
    <property type="molecule type" value="Genomic_DNA"/>
</dbReference>
<feature type="region of interest" description="Disordered" evidence="1">
    <location>
        <begin position="70"/>
        <end position="89"/>
    </location>
</feature>
<keyword evidence="3" id="KW-1185">Reference proteome</keyword>
<feature type="region of interest" description="Disordered" evidence="1">
    <location>
        <begin position="233"/>
        <end position="302"/>
    </location>
</feature>